<dbReference type="EMBL" id="BPWL01000001">
    <property type="protein sequence ID" value="GJJ06048.1"/>
    <property type="molecule type" value="Genomic_DNA"/>
</dbReference>
<name>A0AAV4ZY37_9AGAM</name>
<sequence>MSSSSSLLYKKFISYAFELPTSPAKKSLVESLRRGIKKGSLRIIQGEEKYIIGTTTSENKVAERAADIIVKRDDFWLRLWLDNRDLLEGYSSMFHAALSGMSAIYIRFFGQTLTQASFNASTGYDCSNDFFKIFLSEDMTYSSAIWSESNGGIRGDIRDHGEVPENALKEAQLMKLHTVLGKARLQPGDRLLEFGSGWGSMAIEAAKLGCTVDTITLSIEQKNLAEIRIKEAGFSSQITVHLVDYRNLPPEFEHAFDAFVSVEMIEAVGLRYLPDYFKIVDWALKPGKGAAVIVSTTQPESRHATYQPDDYARRYQWPNSFIPSVSGLISLATTATKANLIIDSVTEYGLHYPRTLREWGRRLQKNWNPEVIQALQERYPEMKSMDKLEFFKRKWEYMYVYAEVGYATAYTTLHHFCFVRPNQVKEPCQ</sequence>
<accession>A0AAV4ZY37</accession>
<organism evidence="1 2">
    <name type="scientific">Clathrus columnatus</name>
    <dbReference type="NCBI Taxonomy" id="1419009"/>
    <lineage>
        <taxon>Eukaryota</taxon>
        <taxon>Fungi</taxon>
        <taxon>Dikarya</taxon>
        <taxon>Basidiomycota</taxon>
        <taxon>Agaricomycotina</taxon>
        <taxon>Agaricomycetes</taxon>
        <taxon>Phallomycetidae</taxon>
        <taxon>Phallales</taxon>
        <taxon>Clathraceae</taxon>
        <taxon>Clathrus</taxon>
    </lineage>
</organism>
<dbReference type="Pfam" id="PF02353">
    <property type="entry name" value="CMAS"/>
    <property type="match status" value="1"/>
</dbReference>
<dbReference type="AlphaFoldDB" id="A0AAV4ZY37"/>
<protein>
    <recommendedName>
        <fullName evidence="3">Cyclopropane-fatty-acyl-phospholipid synthase</fullName>
    </recommendedName>
</protein>
<dbReference type="InterPro" id="IPR029063">
    <property type="entry name" value="SAM-dependent_MTases_sf"/>
</dbReference>
<evidence type="ECO:0000313" key="2">
    <source>
        <dbReference type="Proteomes" id="UP001050691"/>
    </source>
</evidence>
<reference evidence="1" key="1">
    <citation type="submission" date="2021-10" db="EMBL/GenBank/DDBJ databases">
        <title>De novo Genome Assembly of Clathrus columnatus (Basidiomycota, Fungi) Using Illumina and Nanopore Sequence Data.</title>
        <authorList>
            <person name="Ogiso-Tanaka E."/>
            <person name="Itagaki H."/>
            <person name="Hosoya T."/>
            <person name="Hosaka K."/>
        </authorList>
    </citation>
    <scope>NUCLEOTIDE SEQUENCE</scope>
    <source>
        <strain evidence="1">MO-923</strain>
    </source>
</reference>
<keyword evidence="2" id="KW-1185">Reference proteome</keyword>
<proteinExistence type="predicted"/>
<dbReference type="PANTHER" id="PTHR43667:SF2">
    <property type="entry name" value="FATTY ACID C-METHYL TRANSFERASE"/>
    <property type="match status" value="1"/>
</dbReference>
<gene>
    <name evidence="1" type="ORF">Clacol_000236</name>
</gene>
<evidence type="ECO:0000313" key="1">
    <source>
        <dbReference type="EMBL" id="GJJ06048.1"/>
    </source>
</evidence>
<comment type="caution">
    <text evidence="1">The sequence shown here is derived from an EMBL/GenBank/DDBJ whole genome shotgun (WGS) entry which is preliminary data.</text>
</comment>
<dbReference type="InterPro" id="IPR050723">
    <property type="entry name" value="CFA/CMAS"/>
</dbReference>
<evidence type="ECO:0008006" key="3">
    <source>
        <dbReference type="Google" id="ProtNLM"/>
    </source>
</evidence>
<dbReference type="SUPFAM" id="SSF53335">
    <property type="entry name" value="S-adenosyl-L-methionine-dependent methyltransferases"/>
    <property type="match status" value="1"/>
</dbReference>
<dbReference type="Gene3D" id="3.40.50.150">
    <property type="entry name" value="Vaccinia Virus protein VP39"/>
    <property type="match status" value="1"/>
</dbReference>
<dbReference type="Proteomes" id="UP001050691">
    <property type="component" value="Unassembled WGS sequence"/>
</dbReference>
<dbReference type="PANTHER" id="PTHR43667">
    <property type="entry name" value="CYCLOPROPANE-FATTY-ACYL-PHOSPHOLIPID SYNTHASE"/>
    <property type="match status" value="1"/>
</dbReference>